<dbReference type="PANTHER" id="PTHR11439:SF491">
    <property type="entry name" value="INTEGRASE CATALYTIC DOMAIN-CONTAINING PROTEIN"/>
    <property type="match status" value="1"/>
</dbReference>
<dbReference type="Proteomes" id="UP000596661">
    <property type="component" value="Chromosome 7"/>
</dbReference>
<dbReference type="EnsemblPlants" id="evm.model.07.1307">
    <property type="protein sequence ID" value="cds.evm.model.07.1307"/>
    <property type="gene ID" value="evm.TU.07.1307"/>
</dbReference>
<evidence type="ECO:0000313" key="2">
    <source>
        <dbReference type="Proteomes" id="UP000596661"/>
    </source>
</evidence>
<reference evidence="1" key="1">
    <citation type="submission" date="2018-11" db="EMBL/GenBank/DDBJ databases">
        <authorList>
            <person name="Grassa J C."/>
        </authorList>
    </citation>
    <scope>NUCLEOTIDE SEQUENCE [LARGE SCALE GENOMIC DNA]</scope>
</reference>
<evidence type="ECO:0000313" key="1">
    <source>
        <dbReference type="EnsemblPlants" id="cds.evm.model.07.1307"/>
    </source>
</evidence>
<dbReference type="PANTHER" id="PTHR11439">
    <property type="entry name" value="GAG-POL-RELATED RETROTRANSPOSON"/>
    <property type="match status" value="1"/>
</dbReference>
<reference evidence="1" key="2">
    <citation type="submission" date="2021-03" db="UniProtKB">
        <authorList>
            <consortium name="EnsemblPlants"/>
        </authorList>
    </citation>
    <scope>IDENTIFICATION</scope>
</reference>
<dbReference type="EMBL" id="UZAU01000661">
    <property type="status" value="NOT_ANNOTATED_CDS"/>
    <property type="molecule type" value="Genomic_DNA"/>
</dbReference>
<sequence>MGVARKILGIEIRRDRKEKKLLLTQQSYIEKAVIKKFNMEDGKETQVPLAGLCPILVKNHWTGLKWLLRYRKTTSNYGLKFEKTSNTLKLEGFINADYASNKDTRKSITSYCFQLNSCCINWKSQLQHVVALSTKKFEFMTITEAFKEATWIKGILQEIGMLKEKVSMFSDNQSAIHLSKNPVYHERSKHIHIRMFWIEDKIELGEIELEKVPSDENTADPGTKMLPVSKFRYFMDLLKLGPV</sequence>
<keyword evidence="2" id="KW-1185">Reference proteome</keyword>
<dbReference type="Gramene" id="evm.model.07.1307">
    <property type="protein sequence ID" value="cds.evm.model.07.1307"/>
    <property type="gene ID" value="evm.TU.07.1307"/>
</dbReference>
<dbReference type="CDD" id="cd09272">
    <property type="entry name" value="RNase_HI_RT_Ty1"/>
    <property type="match status" value="1"/>
</dbReference>
<accession>A0A803Q249</accession>
<evidence type="ECO:0008006" key="3">
    <source>
        <dbReference type="Google" id="ProtNLM"/>
    </source>
</evidence>
<name>A0A803Q249_CANSA</name>
<proteinExistence type="predicted"/>
<organism evidence="1 2">
    <name type="scientific">Cannabis sativa</name>
    <name type="common">Hemp</name>
    <name type="synonym">Marijuana</name>
    <dbReference type="NCBI Taxonomy" id="3483"/>
    <lineage>
        <taxon>Eukaryota</taxon>
        <taxon>Viridiplantae</taxon>
        <taxon>Streptophyta</taxon>
        <taxon>Embryophyta</taxon>
        <taxon>Tracheophyta</taxon>
        <taxon>Spermatophyta</taxon>
        <taxon>Magnoliopsida</taxon>
        <taxon>eudicotyledons</taxon>
        <taxon>Gunneridae</taxon>
        <taxon>Pentapetalae</taxon>
        <taxon>rosids</taxon>
        <taxon>fabids</taxon>
        <taxon>Rosales</taxon>
        <taxon>Cannabaceae</taxon>
        <taxon>Cannabis</taxon>
    </lineage>
</organism>
<protein>
    <recommendedName>
        <fullName evidence="3">Retrovirus-related Pol polyprotein from transposon TNT 1-94</fullName>
    </recommendedName>
</protein>
<dbReference type="AlphaFoldDB" id="A0A803Q249"/>
<dbReference type="OMA" id="TIFIVEM"/>